<keyword evidence="1" id="KW-0946">Virion</keyword>
<gene>
    <name evidence="1" type="primary">env</name>
</gene>
<protein>
    <submittedName>
        <fullName evidence="1">Envelope glycoprotein</fullName>
    </submittedName>
</protein>
<feature type="non-terminal residue" evidence="1">
    <location>
        <position position="79"/>
    </location>
</feature>
<dbReference type="EMBL" id="AY952823">
    <property type="protein sequence ID" value="AAX55860.1"/>
    <property type="molecule type" value="Genomic_DNA"/>
</dbReference>
<proteinExistence type="predicted"/>
<feature type="non-terminal residue" evidence="1">
    <location>
        <position position="1"/>
    </location>
</feature>
<organismHost>
    <name type="scientific">Homo sapiens</name>
    <name type="common">Human</name>
    <dbReference type="NCBI Taxonomy" id="9606"/>
</organismHost>
<keyword evidence="1" id="KW-0261">Viral envelope protein</keyword>
<name>Q58GN3_HV1</name>
<reference evidence="1" key="1">
    <citation type="submission" date="2005-03" db="EMBL/GenBank/DDBJ databases">
        <title>Genetic Diversity of HIV-1 Subtypes Circulating in Northern Kenya.</title>
        <authorList>
            <person name="Khamadi S.A."/>
            <person name="Ochieng W."/>
            <person name="Lihana R.W."/>
            <person name="Kiptoo M.K."/>
            <person name="Kinyua J.G."/>
            <person name="Lagat N."/>
            <person name="Muriuki J."/>
            <person name="Mwangi J."/>
            <person name="Pelle R."/>
            <person name="Muigai A."/>
            <person name="Carter J."/>
            <person name="Yamada R."/>
            <person name="Mpoke S."/>
        </authorList>
    </citation>
    <scope>NUCLEOTIDE SEQUENCE</scope>
    <source>
        <strain evidence="1">MYDH049</strain>
    </source>
</reference>
<accession>Q58GN3</accession>
<organism evidence="1">
    <name type="scientific">Human immunodeficiency virus type 1</name>
    <name type="common">HIV-1</name>
    <dbReference type="NCBI Taxonomy" id="11676"/>
    <lineage>
        <taxon>Viruses</taxon>
        <taxon>Riboviria</taxon>
        <taxon>Pararnavirae</taxon>
        <taxon>Artverviricota</taxon>
        <taxon>Revtraviricetes</taxon>
        <taxon>Ortervirales</taxon>
        <taxon>Retroviridae</taxon>
        <taxon>Orthoretrovirinae</taxon>
        <taxon>Lentivirus</taxon>
        <taxon>Lentivirus humimdef1</taxon>
    </lineage>
</organism>
<evidence type="ECO:0000313" key="1">
    <source>
        <dbReference type="EMBL" id="AAX55860.1"/>
    </source>
</evidence>
<dbReference type="GO" id="GO:0019031">
    <property type="term" value="C:viral envelope"/>
    <property type="evidence" value="ECO:0007669"/>
    <property type="project" value="UniProtKB-KW"/>
</dbReference>
<sequence>SLQGNPALCEGCSDNSCCLRGPPLSRRGALVCSGPCLLSLTGCVKELFKACVSLTCIQWCLGFWGIGMEPAMYAPPIQR</sequence>